<organism evidence="2 3">
    <name type="scientific">Mixta theicola</name>
    <dbReference type="NCBI Taxonomy" id="1458355"/>
    <lineage>
        <taxon>Bacteria</taxon>
        <taxon>Pseudomonadati</taxon>
        <taxon>Pseudomonadota</taxon>
        <taxon>Gammaproteobacteria</taxon>
        <taxon>Enterobacterales</taxon>
        <taxon>Erwiniaceae</taxon>
        <taxon>Mixta</taxon>
    </lineage>
</organism>
<dbReference type="EMBL" id="NWUO01000003">
    <property type="protein sequence ID" value="PNS12474.1"/>
    <property type="molecule type" value="Genomic_DNA"/>
</dbReference>
<proteinExistence type="predicted"/>
<dbReference type="OrthoDB" id="5298003at2"/>
<keyword evidence="1" id="KW-1133">Transmembrane helix</keyword>
<accession>A0A2K1QBS0</accession>
<reference evidence="3" key="1">
    <citation type="submission" date="2017-09" db="EMBL/GenBank/DDBJ databases">
        <authorList>
            <person name="Palmer M."/>
            <person name="Steenkamp E.T."/>
            <person name="Coetzee M.P."/>
            <person name="Avontuur J.R."/>
            <person name="Van Zyl E."/>
            <person name="Chan W.-Y."/>
            <person name="Blom J."/>
            <person name="Venter S.N."/>
        </authorList>
    </citation>
    <scope>NUCLEOTIDE SEQUENCE [LARGE SCALE GENOMIC DNA]</scope>
    <source>
        <strain evidence="3">QC88-366</strain>
    </source>
</reference>
<feature type="transmembrane region" description="Helical" evidence="1">
    <location>
        <begin position="78"/>
        <end position="96"/>
    </location>
</feature>
<dbReference type="NCBIfam" id="TIGR02112">
    <property type="entry name" value="cyd_oper_ybgE"/>
    <property type="match status" value="1"/>
</dbReference>
<gene>
    <name evidence="2" type="ORF">COO59_04890</name>
</gene>
<evidence type="ECO:0000313" key="3">
    <source>
        <dbReference type="Proteomes" id="UP000236345"/>
    </source>
</evidence>
<keyword evidence="1" id="KW-0812">Transmembrane</keyword>
<dbReference type="Proteomes" id="UP000236345">
    <property type="component" value="Unassembled WGS sequence"/>
</dbReference>
<dbReference type="AlphaFoldDB" id="A0A2K1QBS0"/>
<keyword evidence="3" id="KW-1185">Reference proteome</keyword>
<keyword evidence="1" id="KW-0472">Membrane</keyword>
<feature type="transmembrane region" description="Helical" evidence="1">
    <location>
        <begin position="49"/>
        <end position="66"/>
    </location>
</feature>
<evidence type="ECO:0000313" key="2">
    <source>
        <dbReference type="EMBL" id="PNS12474.1"/>
    </source>
</evidence>
<sequence length="97" mass="11049">MRQRLQQLYFIMDKRPLRALSLVLALLLAGCLFWDPTRFAANTSSLTVWQGFVLIWAVCAGVVHGVGFRPGQVRWQMFLSPLLALIALSLGMLFFFF</sequence>
<dbReference type="PROSITE" id="PS51257">
    <property type="entry name" value="PROKAR_LIPOPROTEIN"/>
    <property type="match status" value="1"/>
</dbReference>
<protein>
    <submittedName>
        <fullName evidence="2">Cyd operon protein YbgE</fullName>
    </submittedName>
</protein>
<evidence type="ECO:0000256" key="1">
    <source>
        <dbReference type="SAM" id="Phobius"/>
    </source>
</evidence>
<comment type="caution">
    <text evidence="2">The sequence shown here is derived from an EMBL/GenBank/DDBJ whole genome shotgun (WGS) entry which is preliminary data.</text>
</comment>
<name>A0A2K1QBS0_9GAMM</name>
<dbReference type="RefSeq" id="WP_103058723.1">
    <property type="nucleotide sequence ID" value="NZ_BSOF01000028.1"/>
</dbReference>
<dbReference type="Pfam" id="PF09600">
    <property type="entry name" value="Cyd_oper_YbgE"/>
    <property type="match status" value="1"/>
</dbReference>
<dbReference type="NCBIfam" id="NF007881">
    <property type="entry name" value="PRK10588.1"/>
    <property type="match status" value="1"/>
</dbReference>
<dbReference type="InterPro" id="IPR011846">
    <property type="entry name" value="Cyd_oper_YbgE"/>
</dbReference>